<keyword evidence="1" id="KW-0472">Membrane</keyword>
<keyword evidence="1" id="KW-1133">Transmembrane helix</keyword>
<proteinExistence type="predicted"/>
<dbReference type="Proteomes" id="UP001198602">
    <property type="component" value="Unassembled WGS sequence"/>
</dbReference>
<reference evidence="2 3" key="1">
    <citation type="submission" date="2021-07" db="EMBL/GenBank/DDBJ databases">
        <title>Characterization of Violacein-producing bacteria and related species.</title>
        <authorList>
            <person name="Wilson H.S."/>
            <person name="De Leon M.E."/>
        </authorList>
    </citation>
    <scope>NUCLEOTIDE SEQUENCE [LARGE SCALE GENOMIC DNA]</scope>
    <source>
        <strain evidence="2 3">HSC-2F05</strain>
    </source>
</reference>
<protein>
    <recommendedName>
        <fullName evidence="4">Transmembrane protein</fullName>
    </recommendedName>
</protein>
<keyword evidence="1" id="KW-0812">Transmembrane</keyword>
<gene>
    <name evidence="2" type="ORF">LE190_01950</name>
</gene>
<feature type="transmembrane region" description="Helical" evidence="1">
    <location>
        <begin position="111"/>
        <end position="131"/>
    </location>
</feature>
<accession>A0ABS7Y6V6</accession>
<evidence type="ECO:0000256" key="1">
    <source>
        <dbReference type="SAM" id="Phobius"/>
    </source>
</evidence>
<name>A0ABS7Y6V6_9BURK</name>
<keyword evidence="3" id="KW-1185">Reference proteome</keyword>
<dbReference type="RefSeq" id="WP_225237138.1">
    <property type="nucleotide sequence ID" value="NZ_JAHYBX010000001.1"/>
</dbReference>
<organism evidence="2 3">
    <name type="scientific">Massilia hydrophila</name>
    <dbReference type="NCBI Taxonomy" id="3044279"/>
    <lineage>
        <taxon>Bacteria</taxon>
        <taxon>Pseudomonadati</taxon>
        <taxon>Pseudomonadota</taxon>
        <taxon>Betaproteobacteria</taxon>
        <taxon>Burkholderiales</taxon>
        <taxon>Oxalobacteraceae</taxon>
        <taxon>Telluria group</taxon>
        <taxon>Massilia</taxon>
    </lineage>
</organism>
<evidence type="ECO:0000313" key="2">
    <source>
        <dbReference type="EMBL" id="MCA1854691.1"/>
    </source>
</evidence>
<evidence type="ECO:0000313" key="3">
    <source>
        <dbReference type="Proteomes" id="UP001198602"/>
    </source>
</evidence>
<sequence>MRRAKPQTATRGAARSPLLAPLVQLAALVLLVEAWIWELGSRAGARLASLPPLRWLEARIRSLPAWAALGAFVLPGLLLLPVKLLALLAIAHGHALAGVLGFIAAKLGGAAVVARIYVLTLPALLTLAWFARWHAGFLRLRDRLLAALRASHFWRQARSALAGMRRGLRRALRRTARQPSHLLRVLRRLRARIGARAAAGKDNTESELP</sequence>
<evidence type="ECO:0008006" key="4">
    <source>
        <dbReference type="Google" id="ProtNLM"/>
    </source>
</evidence>
<dbReference type="EMBL" id="JAHYBX010000001">
    <property type="protein sequence ID" value="MCA1854691.1"/>
    <property type="molecule type" value="Genomic_DNA"/>
</dbReference>
<comment type="caution">
    <text evidence="2">The sequence shown here is derived from an EMBL/GenBank/DDBJ whole genome shotgun (WGS) entry which is preliminary data.</text>
</comment>